<organism evidence="2 3">
    <name type="scientific">Coregonus suidteri</name>
    <dbReference type="NCBI Taxonomy" id="861788"/>
    <lineage>
        <taxon>Eukaryota</taxon>
        <taxon>Metazoa</taxon>
        <taxon>Chordata</taxon>
        <taxon>Craniata</taxon>
        <taxon>Vertebrata</taxon>
        <taxon>Euteleostomi</taxon>
        <taxon>Actinopterygii</taxon>
        <taxon>Neopterygii</taxon>
        <taxon>Teleostei</taxon>
        <taxon>Protacanthopterygii</taxon>
        <taxon>Salmoniformes</taxon>
        <taxon>Salmonidae</taxon>
        <taxon>Coregoninae</taxon>
        <taxon>Coregonus</taxon>
    </lineage>
</organism>
<accession>A0AAN8QLB8</accession>
<dbReference type="PANTHER" id="PTHR14463">
    <property type="entry name" value="LIPASE MATURATION FACTOR"/>
    <property type="match status" value="1"/>
</dbReference>
<reference evidence="2 3" key="1">
    <citation type="submission" date="2021-04" db="EMBL/GenBank/DDBJ databases">
        <authorList>
            <person name="De Guttry C."/>
            <person name="Zahm M."/>
            <person name="Klopp C."/>
            <person name="Cabau C."/>
            <person name="Louis A."/>
            <person name="Berthelot C."/>
            <person name="Parey E."/>
            <person name="Roest Crollius H."/>
            <person name="Montfort J."/>
            <person name="Robinson-Rechavi M."/>
            <person name="Bucao C."/>
            <person name="Bouchez O."/>
            <person name="Gislard M."/>
            <person name="Lluch J."/>
            <person name="Milhes M."/>
            <person name="Lampietro C."/>
            <person name="Lopez Roques C."/>
            <person name="Donnadieu C."/>
            <person name="Braasch I."/>
            <person name="Desvignes T."/>
            <person name="Postlethwait J."/>
            <person name="Bobe J."/>
            <person name="Wedekind C."/>
            <person name="Guiguen Y."/>
        </authorList>
    </citation>
    <scope>NUCLEOTIDE SEQUENCE [LARGE SCALE GENOMIC DNA]</scope>
    <source>
        <strain evidence="2">Cs_M1</strain>
        <tissue evidence="2">Blood</tissue>
    </source>
</reference>
<dbReference type="InterPro" id="IPR009613">
    <property type="entry name" value="LMF"/>
</dbReference>
<evidence type="ECO:0008006" key="4">
    <source>
        <dbReference type="Google" id="ProtNLM"/>
    </source>
</evidence>
<keyword evidence="1" id="KW-0812">Transmembrane</keyword>
<evidence type="ECO:0000256" key="1">
    <source>
        <dbReference type="SAM" id="Phobius"/>
    </source>
</evidence>
<protein>
    <recommendedName>
        <fullName evidence="4">Lipase maturation factor</fullName>
    </recommendedName>
</protein>
<name>A0AAN8QLB8_9TELE</name>
<dbReference type="GO" id="GO:0051604">
    <property type="term" value="P:protein maturation"/>
    <property type="evidence" value="ECO:0007669"/>
    <property type="project" value="InterPro"/>
</dbReference>
<evidence type="ECO:0000313" key="3">
    <source>
        <dbReference type="Proteomes" id="UP001356427"/>
    </source>
</evidence>
<dbReference type="AlphaFoldDB" id="A0AAN8QLB8"/>
<gene>
    <name evidence="2" type="ORF">J4Q44_G00280360</name>
</gene>
<keyword evidence="1" id="KW-1133">Transmembrane helix</keyword>
<dbReference type="GO" id="GO:0005789">
    <property type="term" value="C:endoplasmic reticulum membrane"/>
    <property type="evidence" value="ECO:0007669"/>
    <property type="project" value="TreeGrafter"/>
</dbReference>
<dbReference type="Proteomes" id="UP001356427">
    <property type="component" value="Unassembled WGS sequence"/>
</dbReference>
<keyword evidence="1" id="KW-0472">Membrane</keyword>
<sequence>MLIRRVVNVALGVPIGYLSVPVVLNLLSSRQERTEVILQDSTGSCGSPEWVRGEHFKYKFSPPGSASAARGKWWVRKRIGAFFPAVDLAALRGYFKSQNWLHPDL</sequence>
<dbReference type="PANTHER" id="PTHR14463:SF10">
    <property type="entry name" value="LIPASE MATURATION FACTOR 1"/>
    <property type="match status" value="1"/>
</dbReference>
<evidence type="ECO:0000313" key="2">
    <source>
        <dbReference type="EMBL" id="KAK6301983.1"/>
    </source>
</evidence>
<proteinExistence type="predicted"/>
<dbReference type="EMBL" id="JAGTTL010000026">
    <property type="protein sequence ID" value="KAK6301983.1"/>
    <property type="molecule type" value="Genomic_DNA"/>
</dbReference>
<keyword evidence="3" id="KW-1185">Reference proteome</keyword>
<comment type="caution">
    <text evidence="2">The sequence shown here is derived from an EMBL/GenBank/DDBJ whole genome shotgun (WGS) entry which is preliminary data.</text>
</comment>
<feature type="transmembrane region" description="Helical" evidence="1">
    <location>
        <begin position="6"/>
        <end position="27"/>
    </location>
</feature>